<dbReference type="InterPro" id="IPR000743">
    <property type="entry name" value="Glyco_hydro_28"/>
</dbReference>
<dbReference type="GO" id="GO:0071555">
    <property type="term" value="P:cell wall organization"/>
    <property type="evidence" value="ECO:0007669"/>
    <property type="project" value="UniProtKB-KW"/>
</dbReference>
<dbReference type="PANTHER" id="PTHR31736:SF14">
    <property type="entry name" value="EXOPOLYGALACTURONASE X-1-RELATED"/>
    <property type="match status" value="1"/>
</dbReference>
<keyword evidence="9 14" id="KW-0326">Glycosidase</keyword>
<comment type="caution">
    <text evidence="16">The sequence shown here is derived from an EMBL/GenBank/DDBJ whole genome shotgun (WGS) entry which is preliminary data.</text>
</comment>
<evidence type="ECO:0000256" key="1">
    <source>
        <dbReference type="ARBA" id="ARBA00004613"/>
    </source>
</evidence>
<proteinExistence type="inferred from homology"/>
<sequence>MRLTGVVLAALTALPAVVECAAGRVHHDSKNHASVIGTTAGRPTILPIPKTTGKKFIKSGRRTHTCFVDALGNGQDDSDNILQGFKDCSPDGTVAMLSPEYIVGKALDLTFLERVDWDLQGRITFTDDTDYWQAHSFKYTFQNSSAFIQFGGNDVHLFGSGKGTLDGNGQAWYDLYAKDPLILRPILIAYNGLHDATVSGFKLRYSPQWYQIVIDSSNIIFDDIDIAGGSVSKNPAKNTDGWDTYRSDNIVIQNSHIVNGDDCVSFKPNSTNILVQGLFCDGSHGISVGSLGQYYLVYDLVENVYVYNISMNNASDMARIKVWPGVQSALSVDLQGGGGLGLVNNITYDTMNIKNVDYAIELTQCYGQNNLTLCNEYPSTLVIQDVVFKNMAGVASKKYDPKVGTLICSSPTVCHNIAAYNISVVPPSGKTPTYTCTNIDRSQLQINCV</sequence>
<reference evidence="16" key="1">
    <citation type="submission" date="2023-01" db="EMBL/GenBank/DDBJ databases">
        <title>The chitinases involved in constricting ring structure development in the nematode-trapping fungus Drechslerella dactyloides.</title>
        <authorList>
            <person name="Wang R."/>
            <person name="Zhang L."/>
            <person name="Tang P."/>
            <person name="Li S."/>
            <person name="Liang L."/>
        </authorList>
    </citation>
    <scope>NUCLEOTIDE SEQUENCE</scope>
    <source>
        <strain evidence="16">YMF1.00031</strain>
    </source>
</reference>
<name>A0AAD6NHJ6_DREDA</name>
<dbReference type="EMBL" id="JAQGDS010000008">
    <property type="protein sequence ID" value="KAJ6258564.1"/>
    <property type="molecule type" value="Genomic_DNA"/>
</dbReference>
<keyword evidence="10" id="KW-0961">Cell wall biogenesis/degradation</keyword>
<keyword evidence="8" id="KW-0325">Glycoprotein</keyword>
<evidence type="ECO:0000256" key="10">
    <source>
        <dbReference type="ARBA" id="ARBA00023316"/>
    </source>
</evidence>
<dbReference type="PANTHER" id="PTHR31736">
    <property type="match status" value="1"/>
</dbReference>
<dbReference type="PROSITE" id="PS00502">
    <property type="entry name" value="POLYGALACTURONASE"/>
    <property type="match status" value="1"/>
</dbReference>
<comment type="similarity">
    <text evidence="2 14">Belongs to the glycosyl hydrolase 28 family.</text>
</comment>
<feature type="signal peptide" evidence="15">
    <location>
        <begin position="1"/>
        <end position="20"/>
    </location>
</feature>
<keyword evidence="4 15" id="KW-0732">Signal</keyword>
<protein>
    <recommendedName>
        <fullName evidence="11">galacturonan 1,4-alpha-galacturonidase</fullName>
        <ecNumber evidence="11">3.2.1.67</ecNumber>
    </recommendedName>
</protein>
<evidence type="ECO:0000256" key="15">
    <source>
        <dbReference type="SAM" id="SignalP"/>
    </source>
</evidence>
<accession>A0AAD6NHJ6</accession>
<dbReference type="AlphaFoldDB" id="A0AAD6NHJ6"/>
<dbReference type="Proteomes" id="UP001221413">
    <property type="component" value="Unassembled WGS sequence"/>
</dbReference>
<evidence type="ECO:0000313" key="17">
    <source>
        <dbReference type="Proteomes" id="UP001221413"/>
    </source>
</evidence>
<evidence type="ECO:0000256" key="9">
    <source>
        <dbReference type="ARBA" id="ARBA00023295"/>
    </source>
</evidence>
<dbReference type="Pfam" id="PF00295">
    <property type="entry name" value="Glyco_hydro_28"/>
    <property type="match status" value="1"/>
</dbReference>
<keyword evidence="6 14" id="KW-0378">Hydrolase</keyword>
<evidence type="ECO:0000256" key="4">
    <source>
        <dbReference type="ARBA" id="ARBA00022729"/>
    </source>
</evidence>
<evidence type="ECO:0000256" key="8">
    <source>
        <dbReference type="ARBA" id="ARBA00023180"/>
    </source>
</evidence>
<evidence type="ECO:0000256" key="5">
    <source>
        <dbReference type="ARBA" id="ARBA00022737"/>
    </source>
</evidence>
<keyword evidence="17" id="KW-1185">Reference proteome</keyword>
<dbReference type="GO" id="GO:0047911">
    <property type="term" value="F:galacturan 1,4-alpha-galacturonidase activity"/>
    <property type="evidence" value="ECO:0007669"/>
    <property type="project" value="UniProtKB-EC"/>
</dbReference>
<dbReference type="FunFam" id="2.160.20.10:FF:000027">
    <property type="entry name" value="Probable exopolygalacturonase X"/>
    <property type="match status" value="1"/>
</dbReference>
<gene>
    <name evidence="16" type="ORF">Dda_6610</name>
</gene>
<evidence type="ECO:0000256" key="6">
    <source>
        <dbReference type="ARBA" id="ARBA00022801"/>
    </source>
</evidence>
<dbReference type="GO" id="GO:0005975">
    <property type="term" value="P:carbohydrate metabolic process"/>
    <property type="evidence" value="ECO:0007669"/>
    <property type="project" value="InterPro"/>
</dbReference>
<dbReference type="EC" id="3.2.1.67" evidence="11"/>
<dbReference type="Gene3D" id="2.160.20.10">
    <property type="entry name" value="Single-stranded right-handed beta-helix, Pectin lyase-like"/>
    <property type="match status" value="1"/>
</dbReference>
<evidence type="ECO:0000256" key="7">
    <source>
        <dbReference type="ARBA" id="ARBA00023157"/>
    </source>
</evidence>
<evidence type="ECO:0000256" key="11">
    <source>
        <dbReference type="ARBA" id="ARBA00038933"/>
    </source>
</evidence>
<evidence type="ECO:0000256" key="13">
    <source>
        <dbReference type="PROSITE-ProRule" id="PRU10052"/>
    </source>
</evidence>
<comment type="subcellular location">
    <subcellularLocation>
        <location evidence="1">Secreted</location>
    </subcellularLocation>
</comment>
<organism evidence="16 17">
    <name type="scientific">Drechslerella dactyloides</name>
    <name type="common">Nematode-trapping fungus</name>
    <name type="synonym">Arthrobotrys dactyloides</name>
    <dbReference type="NCBI Taxonomy" id="74499"/>
    <lineage>
        <taxon>Eukaryota</taxon>
        <taxon>Fungi</taxon>
        <taxon>Dikarya</taxon>
        <taxon>Ascomycota</taxon>
        <taxon>Pezizomycotina</taxon>
        <taxon>Orbiliomycetes</taxon>
        <taxon>Orbiliales</taxon>
        <taxon>Orbiliaceae</taxon>
        <taxon>Drechslerella</taxon>
    </lineage>
</organism>
<evidence type="ECO:0000256" key="14">
    <source>
        <dbReference type="RuleBase" id="RU361169"/>
    </source>
</evidence>
<evidence type="ECO:0000256" key="2">
    <source>
        <dbReference type="ARBA" id="ARBA00008834"/>
    </source>
</evidence>
<dbReference type="InterPro" id="IPR011050">
    <property type="entry name" value="Pectin_lyase_fold/virulence"/>
</dbReference>
<dbReference type="GO" id="GO:0004650">
    <property type="term" value="F:polygalacturonase activity"/>
    <property type="evidence" value="ECO:0007669"/>
    <property type="project" value="InterPro"/>
</dbReference>
<dbReference type="GO" id="GO:0005576">
    <property type="term" value="C:extracellular region"/>
    <property type="evidence" value="ECO:0007669"/>
    <property type="project" value="UniProtKB-SubCell"/>
</dbReference>
<dbReference type="InterPro" id="IPR012334">
    <property type="entry name" value="Pectin_lyas_fold"/>
</dbReference>
<evidence type="ECO:0000256" key="3">
    <source>
        <dbReference type="ARBA" id="ARBA00022525"/>
    </source>
</evidence>
<keyword evidence="3" id="KW-0964">Secreted</keyword>
<evidence type="ECO:0000313" key="16">
    <source>
        <dbReference type="EMBL" id="KAJ6258564.1"/>
    </source>
</evidence>
<dbReference type="SUPFAM" id="SSF51126">
    <property type="entry name" value="Pectin lyase-like"/>
    <property type="match status" value="1"/>
</dbReference>
<feature type="chain" id="PRO_5041912948" description="galacturonan 1,4-alpha-galacturonidase" evidence="15">
    <location>
        <begin position="21"/>
        <end position="449"/>
    </location>
</feature>
<comment type="catalytic activity">
    <reaction evidence="12">
        <text>[(1-&gt;4)-alpha-D-galacturonosyl](n) + H2O = alpha-D-galacturonate + [(1-&gt;4)-alpha-D-galacturonosyl](n-1)</text>
        <dbReference type="Rhea" id="RHEA:14117"/>
        <dbReference type="Rhea" id="RHEA-COMP:14570"/>
        <dbReference type="Rhea" id="RHEA-COMP:14572"/>
        <dbReference type="ChEBI" id="CHEBI:15377"/>
        <dbReference type="ChEBI" id="CHEBI:58658"/>
        <dbReference type="ChEBI" id="CHEBI:140523"/>
        <dbReference type="EC" id="3.2.1.67"/>
    </reaction>
</comment>
<feature type="active site" evidence="13">
    <location>
        <position position="284"/>
    </location>
</feature>
<keyword evidence="7" id="KW-1015">Disulfide bond</keyword>
<keyword evidence="5" id="KW-0677">Repeat</keyword>
<evidence type="ECO:0000256" key="12">
    <source>
        <dbReference type="ARBA" id="ARBA00048766"/>
    </source>
</evidence>